<dbReference type="Proteomes" id="UP000298631">
    <property type="component" value="Chromosome"/>
</dbReference>
<gene>
    <name evidence="3" type="ORF">EOK75_06385</name>
</gene>
<dbReference type="Pfam" id="PF17648">
    <property type="entry name" value="Luciferase"/>
    <property type="match status" value="1"/>
</dbReference>
<dbReference type="AlphaFoldDB" id="A0A4V1E113"/>
<evidence type="ECO:0000313" key="4">
    <source>
        <dbReference type="Proteomes" id="UP000298631"/>
    </source>
</evidence>
<dbReference type="OrthoDB" id="822427at2"/>
<dbReference type="InterPro" id="IPR040841">
    <property type="entry name" value="Luciferase_dom"/>
</dbReference>
<feature type="region of interest" description="Disordered" evidence="1">
    <location>
        <begin position="1"/>
        <end position="24"/>
    </location>
</feature>
<name>A0A4V1E113_9RHOB</name>
<dbReference type="PANTHER" id="PTHR38695:SF1">
    <property type="entry name" value="AMINO ACID PERMEASE_ SLC12A DOMAIN-CONTAINING PROTEIN"/>
    <property type="match status" value="1"/>
</dbReference>
<dbReference type="EMBL" id="CP039964">
    <property type="protein sequence ID" value="QCO56534.1"/>
    <property type="molecule type" value="Genomic_DNA"/>
</dbReference>
<sequence>MTQTLNLPQRVGPRPKTTHGLPHSQVTQHGLNHIVDQMRDWAFALPDVENQHSLASVPGARAMVMHEGAECNHDAFMIGREIAHIHPHPDNGSMHVQLPKDDALEVVEKGWGEHHTLVDLGRRPVGLVMVYSPRDEADLAIIKSILGRSYDYATGTRLAA</sequence>
<dbReference type="KEGG" id="pseb:EOK75_06385"/>
<reference evidence="3 4" key="1">
    <citation type="submission" date="2019-05" db="EMBL/GenBank/DDBJ databases">
        <title>Pseudorhodobacter turbinis sp. nov., isolated from the gut of the Korean turban shell.</title>
        <authorList>
            <person name="Jeong Y.-S."/>
            <person name="Kang W.-R."/>
            <person name="Bae J.-W."/>
        </authorList>
    </citation>
    <scope>NUCLEOTIDE SEQUENCE [LARGE SCALE GENOMIC DNA]</scope>
    <source>
        <strain evidence="3 4">S12M18</strain>
    </source>
</reference>
<organism evidence="3 4">
    <name type="scientific">Pseudorhodobacter turbinis</name>
    <dbReference type="NCBI Taxonomy" id="2500533"/>
    <lineage>
        <taxon>Bacteria</taxon>
        <taxon>Pseudomonadati</taxon>
        <taxon>Pseudomonadota</taxon>
        <taxon>Alphaproteobacteria</taxon>
        <taxon>Rhodobacterales</taxon>
        <taxon>Paracoccaceae</taxon>
        <taxon>Pseudorhodobacter</taxon>
    </lineage>
</organism>
<dbReference type="PANTHER" id="PTHR38695">
    <property type="entry name" value="AMINO ACID PERMEASE_ SLC12A DOMAIN-CONTAINING PROTEIN"/>
    <property type="match status" value="1"/>
</dbReference>
<feature type="domain" description="Luciferase" evidence="2">
    <location>
        <begin position="79"/>
        <end position="146"/>
    </location>
</feature>
<proteinExistence type="predicted"/>
<accession>A0A4V1E113</accession>
<evidence type="ECO:0000256" key="1">
    <source>
        <dbReference type="SAM" id="MobiDB-lite"/>
    </source>
</evidence>
<evidence type="ECO:0000259" key="2">
    <source>
        <dbReference type="Pfam" id="PF17648"/>
    </source>
</evidence>
<dbReference type="InterPro" id="IPR048273">
    <property type="entry name" value="Luciferase"/>
</dbReference>
<keyword evidence="4" id="KW-1185">Reference proteome</keyword>
<protein>
    <recommendedName>
        <fullName evidence="2">Luciferase domain-containing protein</fullName>
    </recommendedName>
</protein>
<evidence type="ECO:0000313" key="3">
    <source>
        <dbReference type="EMBL" id="QCO56534.1"/>
    </source>
</evidence>